<organism evidence="1">
    <name type="scientific">Albugo laibachii Nc14</name>
    <dbReference type="NCBI Taxonomy" id="890382"/>
    <lineage>
        <taxon>Eukaryota</taxon>
        <taxon>Sar</taxon>
        <taxon>Stramenopiles</taxon>
        <taxon>Oomycota</taxon>
        <taxon>Peronosporomycetes</taxon>
        <taxon>Albuginales</taxon>
        <taxon>Albuginaceae</taxon>
        <taxon>Albugo</taxon>
    </lineage>
</organism>
<dbReference type="AlphaFoldDB" id="F0W6J8"/>
<reference evidence="1" key="1">
    <citation type="journal article" date="2011" name="PLoS Biol.">
        <title>Gene gain and loss during evolution of obligate parasitism in the white rust pathogen of Arabidopsis thaliana.</title>
        <authorList>
            <person name="Kemen E."/>
            <person name="Gardiner A."/>
            <person name="Schultz-Larsen T."/>
            <person name="Kemen A.C."/>
            <person name="Balmuth A.L."/>
            <person name="Robert-Seilaniantz A."/>
            <person name="Bailey K."/>
            <person name="Holub E."/>
            <person name="Studholme D.J."/>
            <person name="Maclean D."/>
            <person name="Jones J.D."/>
        </authorList>
    </citation>
    <scope>NUCLEOTIDE SEQUENCE</scope>
</reference>
<gene>
    <name evidence="1" type="primary">AlNc14C25G2488</name>
    <name evidence="1" type="ORF">ALNC14_028860</name>
</gene>
<dbReference type="EMBL" id="FR824070">
    <property type="protein sequence ID" value="CCA16743.1"/>
    <property type="molecule type" value="Genomic_DNA"/>
</dbReference>
<reference evidence="1" key="2">
    <citation type="submission" date="2011-02" db="EMBL/GenBank/DDBJ databases">
        <authorList>
            <person name="MacLean D."/>
        </authorList>
    </citation>
    <scope>NUCLEOTIDE SEQUENCE</scope>
</reference>
<proteinExistence type="predicted"/>
<protein>
    <submittedName>
        <fullName evidence="1">AlNc14C25G2488 protein</fullName>
    </submittedName>
</protein>
<sequence>MAPMHSLQDVYVVHIFRALLFVVNDAVCHVDSVVSLPAAKARLETRYDTRIHWLQDRCGGRWQHLDLRFAENRLGAMCRSTVSEEQDVTAFFFQALNDLIHSLLKESASHPALLGTLVLHPMLLGRVPPKEAWFDRGLTKSNGSFSVPSSFADTPRSKIVADRRAEGIFWAQGRFHRGTAAAAPGVCKIASRTDSHPEFMQHERVVTGIHVALNERALLVDRQSNAHAKELLQTNSHRNCIVAKSGGNCCRLTLLSELDEEIIFETTEFICDTNAKEAVRRYFPAIMQRVNDSNDETDLLHDCVVCYGDMKIRKLALQPLD</sequence>
<evidence type="ECO:0000313" key="1">
    <source>
        <dbReference type="EMBL" id="CCA16743.1"/>
    </source>
</evidence>
<name>F0W6J8_9STRA</name>
<dbReference type="HOGENOM" id="CLU_867173_0_0_1"/>
<accession>F0W6J8</accession>